<reference evidence="1 2" key="1">
    <citation type="submission" date="2018-06" db="EMBL/GenBank/DDBJ databases">
        <title>Comparative genomics reveals the genomic features of Rhizophagus irregularis, R. cerebriforme, R. diaphanum and Gigaspora rosea, and their symbiotic lifestyle signature.</title>
        <authorList>
            <person name="Morin E."/>
            <person name="San Clemente H."/>
            <person name="Chen E.C.H."/>
            <person name="De La Providencia I."/>
            <person name="Hainaut M."/>
            <person name="Kuo A."/>
            <person name="Kohler A."/>
            <person name="Murat C."/>
            <person name="Tang N."/>
            <person name="Roy S."/>
            <person name="Loubradou J."/>
            <person name="Henrissat B."/>
            <person name="Grigoriev I.V."/>
            <person name="Corradi N."/>
            <person name="Roux C."/>
            <person name="Martin F.M."/>
        </authorList>
    </citation>
    <scope>NUCLEOTIDE SEQUENCE [LARGE SCALE GENOMIC DNA]</scope>
    <source>
        <strain evidence="1 2">DAOM 194757</strain>
    </source>
</reference>
<dbReference type="OrthoDB" id="10387297at2759"/>
<evidence type="ECO:0000313" key="1">
    <source>
        <dbReference type="EMBL" id="RIB17264.1"/>
    </source>
</evidence>
<sequence>MDPYMYIVSNKIKLITEIHQCSKNIDNNTHKIEYISYYKDLYYKLLTNYQLLLQDIKKHKLRKFDLAFYKKELVYDISECTLIYEIGSKSHYKKLYESLSNLYSLVLNDIGATKLYFNYQKQHNSNSLFNLLYNLKKREDNSYDFKTAQKEFEKITSPTFSDLTMYFQDIVNKNSNSRIYYIFYSNYNVINHLSLELFKLSKEITLKNLYNNNLVEWF</sequence>
<proteinExistence type="predicted"/>
<organism evidence="1 2">
    <name type="scientific">Gigaspora rosea</name>
    <dbReference type="NCBI Taxonomy" id="44941"/>
    <lineage>
        <taxon>Eukaryota</taxon>
        <taxon>Fungi</taxon>
        <taxon>Fungi incertae sedis</taxon>
        <taxon>Mucoromycota</taxon>
        <taxon>Glomeromycotina</taxon>
        <taxon>Glomeromycetes</taxon>
        <taxon>Diversisporales</taxon>
        <taxon>Gigasporaceae</taxon>
        <taxon>Gigaspora</taxon>
    </lineage>
</organism>
<comment type="caution">
    <text evidence="1">The sequence shown here is derived from an EMBL/GenBank/DDBJ whole genome shotgun (WGS) entry which is preliminary data.</text>
</comment>
<dbReference type="EMBL" id="QKWP01000619">
    <property type="protein sequence ID" value="RIB17264.1"/>
    <property type="molecule type" value="Genomic_DNA"/>
</dbReference>
<dbReference type="AlphaFoldDB" id="A0A397V3Z6"/>
<protein>
    <submittedName>
        <fullName evidence="1">Uncharacterized protein</fullName>
    </submittedName>
</protein>
<keyword evidence="2" id="KW-1185">Reference proteome</keyword>
<evidence type="ECO:0000313" key="2">
    <source>
        <dbReference type="Proteomes" id="UP000266673"/>
    </source>
</evidence>
<name>A0A397V3Z6_9GLOM</name>
<gene>
    <name evidence="1" type="ORF">C2G38_2187793</name>
</gene>
<dbReference type="Proteomes" id="UP000266673">
    <property type="component" value="Unassembled WGS sequence"/>
</dbReference>
<accession>A0A397V3Z6</accession>